<dbReference type="InterPro" id="IPR011059">
    <property type="entry name" value="Metal-dep_hydrolase_composite"/>
</dbReference>
<dbReference type="Pfam" id="PF07969">
    <property type="entry name" value="Amidohydro_3"/>
    <property type="match status" value="1"/>
</dbReference>
<dbReference type="AlphaFoldDB" id="A0AAI8AMS4"/>
<dbReference type="SUPFAM" id="SSF51556">
    <property type="entry name" value="Metallo-dependent hydrolases"/>
    <property type="match status" value="1"/>
</dbReference>
<evidence type="ECO:0000313" key="2">
    <source>
        <dbReference type="EMBL" id="AFX74240.1"/>
    </source>
</evidence>
<gene>
    <name evidence="2" type="ORF">MOS_313</name>
</gene>
<dbReference type="SUPFAM" id="SSF51338">
    <property type="entry name" value="Composite domain of metallo-dependent hydrolases"/>
    <property type="match status" value="1"/>
</dbReference>
<dbReference type="PANTHER" id="PTHR22642:SF2">
    <property type="entry name" value="PROTEIN LONG AFTER FAR-RED 3"/>
    <property type="match status" value="1"/>
</dbReference>
<dbReference type="PANTHER" id="PTHR22642">
    <property type="entry name" value="IMIDAZOLONEPROPIONASE"/>
    <property type="match status" value="1"/>
</dbReference>
<dbReference type="Gene3D" id="2.30.40.10">
    <property type="entry name" value="Urease, subunit C, domain 1"/>
    <property type="match status" value="1"/>
</dbReference>
<proteinExistence type="predicted"/>
<dbReference type="EMBL" id="CP003914">
    <property type="protein sequence ID" value="AFX74240.1"/>
    <property type="molecule type" value="Genomic_DNA"/>
</dbReference>
<name>A0AAI8AMS4_MESHY</name>
<accession>A0AAI8AMS4</accession>
<dbReference type="Gene3D" id="3.20.20.140">
    <property type="entry name" value="Metal-dependent hydrolases"/>
    <property type="match status" value="1"/>
</dbReference>
<dbReference type="Proteomes" id="UP000009399">
    <property type="component" value="Chromosome"/>
</dbReference>
<dbReference type="InterPro" id="IPR032466">
    <property type="entry name" value="Metal_Hydrolase"/>
</dbReference>
<reference evidence="2 3" key="1">
    <citation type="journal article" date="2013" name="Genome Announc.">
        <title>Complete Genome Sequence of Mycoplasma hyorhinis Strain SK76.</title>
        <authorList>
            <person name="Goodison S."/>
            <person name="Urquidi V."/>
            <person name="Kumar D."/>
            <person name="Reyes L."/>
            <person name="Rosser C.J."/>
        </authorList>
    </citation>
    <scope>NUCLEOTIDE SEQUENCE [LARGE SCALE GENOMIC DNA]</scope>
    <source>
        <strain evidence="2 3">SK76</strain>
    </source>
</reference>
<evidence type="ECO:0000259" key="1">
    <source>
        <dbReference type="Pfam" id="PF07969"/>
    </source>
</evidence>
<protein>
    <submittedName>
        <fullName evidence="2">Amidohydrolase-like protein</fullName>
    </submittedName>
</protein>
<dbReference type="KEGG" id="mhs:MOS_313"/>
<organism evidence="2 3">
    <name type="scientific">Mesomycoplasma hyorhinis SK76</name>
    <dbReference type="NCBI Taxonomy" id="1118964"/>
    <lineage>
        <taxon>Bacteria</taxon>
        <taxon>Bacillati</taxon>
        <taxon>Mycoplasmatota</taxon>
        <taxon>Mycoplasmoidales</taxon>
        <taxon>Metamycoplasmataceae</taxon>
        <taxon>Mesomycoplasma</taxon>
    </lineage>
</organism>
<dbReference type="Gene3D" id="3.10.310.70">
    <property type="match status" value="1"/>
</dbReference>
<dbReference type="GO" id="GO:0016810">
    <property type="term" value="F:hydrolase activity, acting on carbon-nitrogen (but not peptide) bonds"/>
    <property type="evidence" value="ECO:0007669"/>
    <property type="project" value="InterPro"/>
</dbReference>
<dbReference type="RefSeq" id="WP_015084119.1">
    <property type="nucleotide sequence ID" value="NC_019552.1"/>
</dbReference>
<sequence length="503" mass="59139">MKTAFINAKVWIKKKHFAQAFVIEKEKFLKIGTNEEILKEKFDHLIDLNNQVVIPGLIDTHIHFYFAAKYERYLDLSKAKSHKEAIDLIKKYLQKNKIEKDDLLIGYDWFEDQFIEKSMFRREELDKHFPDVSIFLWRRSYHSGLANTNTLKRLNIFYQNATYEDSFIELDDAGWPTGYLQEKIIYKTDSLISNASIEKEKKLLVKWAKKANQLGITGIYTCDLRNENWYRDFLIYEQLNNQNLLNLEIYHQLWMTDQHYRNQFLNSYSALKIKKNNHNLKAIKLFADGGLNRKILHLKDFDTPAFLEENSLAKLIVEINQKKLATVVHASSHIAGKIVAKAIIKADKENKFRNGIIHGTIIDDELLDLLSKYPINVSLQPCFLQMYPKESQLPLLRLRDLNKNKVKTSLGTDWKVCDLNPWKNIYSALSHFHKKQRITLDQALKMYTINSAQYLGQEKKMGKIAANYYANFLVLNQDIFSIKTKQIKKTKPTQTWFRGKRVV</sequence>
<dbReference type="InterPro" id="IPR013108">
    <property type="entry name" value="Amidohydro_3"/>
</dbReference>
<feature type="domain" description="Amidohydrolase 3" evidence="1">
    <location>
        <begin position="45"/>
        <end position="503"/>
    </location>
</feature>
<evidence type="ECO:0000313" key="3">
    <source>
        <dbReference type="Proteomes" id="UP000009399"/>
    </source>
</evidence>